<protein>
    <submittedName>
        <fullName evidence="2">Pimeloyl-ACP methyl ester carboxylesterase</fullName>
    </submittedName>
</protein>
<dbReference type="InterPro" id="IPR050471">
    <property type="entry name" value="AB_hydrolase"/>
</dbReference>
<dbReference type="InterPro" id="IPR029058">
    <property type="entry name" value="AB_hydrolase_fold"/>
</dbReference>
<dbReference type="RefSeq" id="WP_093713487.1">
    <property type="nucleotide sequence ID" value="NZ_FONG01000006.1"/>
</dbReference>
<feature type="domain" description="AB hydrolase-1" evidence="1">
    <location>
        <begin position="24"/>
        <end position="276"/>
    </location>
</feature>
<dbReference type="AlphaFoldDB" id="A0A1I2E925"/>
<dbReference type="Proteomes" id="UP000199323">
    <property type="component" value="Unassembled WGS sequence"/>
</dbReference>
<sequence length="290" mass="29685">MTNLHLDDGRTLEYVVAGPADGTPLVLHNGTPSAAVLFEPMVATAVRHGLRVVVHSRPGYAGSSPQPGRTVAAVAVDVAAVLDELGADRFLTVGWSGGGPHALACAALLPGRCLAAATVAGVAPHGAEGLDWLGGMGAENIEEFGAAAAGEGPLTAFLNAQVPGLAEVQAGQIAAALGDLVSDVDREALTDEFAEYTAAMFRAAVSSGIAGWRDDDLAFVGDWGFDLGAVEPPVSVWQGAEDRMVPYAHGRWLASRLPGATVQLEPTEGHLSLMLNAFDGIVAELTGHLA</sequence>
<dbReference type="OrthoDB" id="9800988at2"/>
<name>A0A1I2E925_9ACTN</name>
<gene>
    <name evidence="2" type="ORF">SAMN05216251_10690</name>
</gene>
<evidence type="ECO:0000259" key="1">
    <source>
        <dbReference type="Pfam" id="PF00561"/>
    </source>
</evidence>
<organism evidence="2 3">
    <name type="scientific">Actinacidiphila alni</name>
    <dbReference type="NCBI Taxonomy" id="380248"/>
    <lineage>
        <taxon>Bacteria</taxon>
        <taxon>Bacillati</taxon>
        <taxon>Actinomycetota</taxon>
        <taxon>Actinomycetes</taxon>
        <taxon>Kitasatosporales</taxon>
        <taxon>Streptomycetaceae</taxon>
        <taxon>Actinacidiphila</taxon>
    </lineage>
</organism>
<dbReference type="PANTHER" id="PTHR43433:SF10">
    <property type="entry name" value="AB HYDROLASE-1 DOMAIN-CONTAINING PROTEIN"/>
    <property type="match status" value="1"/>
</dbReference>
<accession>A0A1I2E925</accession>
<dbReference type="EMBL" id="FONG01000006">
    <property type="protein sequence ID" value="SFE89345.1"/>
    <property type="molecule type" value="Genomic_DNA"/>
</dbReference>
<dbReference type="PANTHER" id="PTHR43433">
    <property type="entry name" value="HYDROLASE, ALPHA/BETA FOLD FAMILY PROTEIN"/>
    <property type="match status" value="1"/>
</dbReference>
<proteinExistence type="predicted"/>
<evidence type="ECO:0000313" key="3">
    <source>
        <dbReference type="Proteomes" id="UP000199323"/>
    </source>
</evidence>
<dbReference type="STRING" id="380248.SAMN05216251_10690"/>
<dbReference type="GO" id="GO:0003824">
    <property type="term" value="F:catalytic activity"/>
    <property type="evidence" value="ECO:0007669"/>
    <property type="project" value="UniProtKB-ARBA"/>
</dbReference>
<dbReference type="InterPro" id="IPR000073">
    <property type="entry name" value="AB_hydrolase_1"/>
</dbReference>
<evidence type="ECO:0000313" key="2">
    <source>
        <dbReference type="EMBL" id="SFE89345.1"/>
    </source>
</evidence>
<dbReference type="Gene3D" id="3.40.50.1820">
    <property type="entry name" value="alpha/beta hydrolase"/>
    <property type="match status" value="1"/>
</dbReference>
<dbReference type="Pfam" id="PF00561">
    <property type="entry name" value="Abhydrolase_1"/>
    <property type="match status" value="1"/>
</dbReference>
<reference evidence="2 3" key="1">
    <citation type="submission" date="2016-10" db="EMBL/GenBank/DDBJ databases">
        <authorList>
            <person name="de Groot N.N."/>
        </authorList>
    </citation>
    <scope>NUCLEOTIDE SEQUENCE [LARGE SCALE GENOMIC DNA]</scope>
    <source>
        <strain evidence="2 3">CGMCC 4.3510</strain>
    </source>
</reference>
<keyword evidence="3" id="KW-1185">Reference proteome</keyword>
<dbReference type="SUPFAM" id="SSF53474">
    <property type="entry name" value="alpha/beta-Hydrolases"/>
    <property type="match status" value="1"/>
</dbReference>